<dbReference type="Pfam" id="PF12784">
    <property type="entry name" value="PDDEXK_2"/>
    <property type="match status" value="1"/>
</dbReference>
<dbReference type="PANTHER" id="PTHR41317:SF1">
    <property type="entry name" value="PD-(D_E)XK NUCLEASE FAMILY TRANSPOSASE"/>
    <property type="match status" value="1"/>
</dbReference>
<organism evidence="1 2">
    <name type="scientific">Megasphaera stantonii</name>
    <dbReference type="NCBI Taxonomy" id="2144175"/>
    <lineage>
        <taxon>Bacteria</taxon>
        <taxon>Bacillati</taxon>
        <taxon>Bacillota</taxon>
        <taxon>Negativicutes</taxon>
        <taxon>Veillonellales</taxon>
        <taxon>Veillonellaceae</taxon>
        <taxon>Megasphaera</taxon>
    </lineage>
</organism>
<dbReference type="EMBL" id="CP029462">
    <property type="protein sequence ID" value="AXL21605.1"/>
    <property type="molecule type" value="Genomic_DNA"/>
</dbReference>
<evidence type="ECO:0000313" key="1">
    <source>
        <dbReference type="EMBL" id="AXL21605.1"/>
    </source>
</evidence>
<name>A0A346B0G2_9FIRM</name>
<accession>A0A346B0G2</accession>
<evidence type="ECO:0000313" key="2">
    <source>
        <dbReference type="Proteomes" id="UP000254337"/>
    </source>
</evidence>
<dbReference type="AlphaFoldDB" id="A0A346B0G2"/>
<gene>
    <name evidence="1" type="ORF">DKB62_08515</name>
</gene>
<dbReference type="InterPro" id="IPR010106">
    <property type="entry name" value="RpnA"/>
</dbReference>
<sequence>MGKREAQAFEIHFLNAVLYGDDAPQIADVFFLDKDLDPERADGKPAKLDILAKTDQGMLINVEVQVRRQAHLAERFLFYWAEMYGSQMKRGDGYYALKPSVSIILTEFDHLPEASWHNAYSICNDVSRRRLTDHFAMHFIELKKFTYSDVKALHRLGRWTAYFSNCGDRETEELAMSDPVMKEVVQAETAFTEDEIMRRKYSQREKAVRDYISAMDEARNEGLQEGIVQMAVKMLENGIDRHTVAAITGVSEQELAALKTAAAGGCDA</sequence>
<dbReference type="KEGG" id="meg:DKB62_08515"/>
<reference evidence="1 2" key="1">
    <citation type="submission" date="2018-05" db="EMBL/GenBank/DDBJ databases">
        <title>Complete genome sequence of Megasphaera sp. AJH120T, isolated from the ceca of a chicken.</title>
        <authorList>
            <person name="Maki J."/>
            <person name="Looft T."/>
        </authorList>
    </citation>
    <scope>NUCLEOTIDE SEQUENCE [LARGE SCALE GENOMIC DNA]</scope>
    <source>
        <strain evidence="1 2">AJH120</strain>
    </source>
</reference>
<dbReference type="PANTHER" id="PTHR41317">
    <property type="entry name" value="PD-(D_E)XK NUCLEASE FAMILY TRANSPOSASE"/>
    <property type="match status" value="1"/>
</dbReference>
<dbReference type="NCBIfam" id="TIGR01784">
    <property type="entry name" value="T_den_put_tspse"/>
    <property type="match status" value="1"/>
</dbReference>
<dbReference type="Proteomes" id="UP000254337">
    <property type="component" value="Chromosome"/>
</dbReference>
<keyword evidence="2" id="KW-1185">Reference proteome</keyword>
<protein>
    <submittedName>
        <fullName evidence="1">Rpn family recombination-promoting nuclease/putative transposase</fullName>
    </submittedName>
</protein>
<proteinExistence type="predicted"/>
<dbReference type="OrthoDB" id="2973070at2"/>